<sequence>MHFSTLLSIAFAAGALALPVRETPELSETQVKDLVHDLLYENIDKSVDDVNEIVAGLGVNGISITQRDVSERQADDLLHDLLYENVDKTVDDVNGIADEAGLDGISIAQRDVSEEQGDDPLDGLLGDTLHDIGIIV</sequence>
<keyword evidence="3" id="KW-1185">Reference proteome</keyword>
<dbReference type="AlphaFoldDB" id="A0A2D3UM32"/>
<proteinExistence type="predicted"/>
<feature type="chain" id="PRO_5013548112" evidence="1">
    <location>
        <begin position="18"/>
        <end position="136"/>
    </location>
</feature>
<reference evidence="2 3" key="1">
    <citation type="submission" date="2016-03" db="EMBL/GenBank/DDBJ databases">
        <authorList>
            <person name="Ploux O."/>
        </authorList>
    </citation>
    <scope>NUCLEOTIDE SEQUENCE [LARGE SCALE GENOMIC DNA]</scope>
    <source>
        <strain evidence="2 3">URUG2</strain>
    </source>
</reference>
<gene>
    <name evidence="2" type="ORF">RCC_01802</name>
</gene>
<evidence type="ECO:0000313" key="2">
    <source>
        <dbReference type="EMBL" id="CZT15962.1"/>
    </source>
</evidence>
<keyword evidence="1" id="KW-0732">Signal</keyword>
<dbReference type="RefSeq" id="XP_023622855.1">
    <property type="nucleotide sequence ID" value="XM_023767087.1"/>
</dbReference>
<evidence type="ECO:0000256" key="1">
    <source>
        <dbReference type="SAM" id="SignalP"/>
    </source>
</evidence>
<protein>
    <submittedName>
        <fullName evidence="2">Uncharacterized protein</fullName>
    </submittedName>
</protein>
<feature type="signal peptide" evidence="1">
    <location>
        <begin position="1"/>
        <end position="17"/>
    </location>
</feature>
<dbReference type="Proteomes" id="UP000225277">
    <property type="component" value="Unassembled WGS sequence"/>
</dbReference>
<dbReference type="GeneID" id="35597029"/>
<accession>A0A2D3UM32</accession>
<name>A0A2D3UM32_9PEZI</name>
<dbReference type="EMBL" id="FJUY01000002">
    <property type="protein sequence ID" value="CZT15962.1"/>
    <property type="molecule type" value="Genomic_DNA"/>
</dbReference>
<evidence type="ECO:0000313" key="3">
    <source>
        <dbReference type="Proteomes" id="UP000225277"/>
    </source>
</evidence>
<organism evidence="2 3">
    <name type="scientific">Ramularia collo-cygni</name>
    <dbReference type="NCBI Taxonomy" id="112498"/>
    <lineage>
        <taxon>Eukaryota</taxon>
        <taxon>Fungi</taxon>
        <taxon>Dikarya</taxon>
        <taxon>Ascomycota</taxon>
        <taxon>Pezizomycotina</taxon>
        <taxon>Dothideomycetes</taxon>
        <taxon>Dothideomycetidae</taxon>
        <taxon>Mycosphaerellales</taxon>
        <taxon>Mycosphaerellaceae</taxon>
        <taxon>Ramularia</taxon>
    </lineage>
</organism>